<evidence type="ECO:0000256" key="5">
    <source>
        <dbReference type="ARBA" id="ARBA00023237"/>
    </source>
</evidence>
<comment type="similarity">
    <text evidence="2">Belongs to the SusD family.</text>
</comment>
<dbReference type="AlphaFoldDB" id="A0A238ZEJ6"/>
<evidence type="ECO:0000256" key="1">
    <source>
        <dbReference type="ARBA" id="ARBA00004442"/>
    </source>
</evidence>
<keyword evidence="4" id="KW-0472">Membrane</keyword>
<dbReference type="InterPro" id="IPR012944">
    <property type="entry name" value="SusD_RagB_dom"/>
</dbReference>
<evidence type="ECO:0000256" key="3">
    <source>
        <dbReference type="ARBA" id="ARBA00022729"/>
    </source>
</evidence>
<proteinExistence type="inferred from homology"/>
<dbReference type="InterPro" id="IPR011990">
    <property type="entry name" value="TPR-like_helical_dom_sf"/>
</dbReference>
<dbReference type="Proteomes" id="UP000198310">
    <property type="component" value="Unassembled WGS sequence"/>
</dbReference>
<evidence type="ECO:0000259" key="8">
    <source>
        <dbReference type="Pfam" id="PF14322"/>
    </source>
</evidence>
<protein>
    <submittedName>
        <fullName evidence="9">Starch-binding associating with outer membrane</fullName>
    </submittedName>
</protein>
<comment type="subcellular location">
    <subcellularLocation>
        <location evidence="1">Cell outer membrane</location>
    </subcellularLocation>
</comment>
<keyword evidence="5" id="KW-0998">Cell outer membrane</keyword>
<accession>A0A238ZEJ6</accession>
<evidence type="ECO:0000256" key="6">
    <source>
        <dbReference type="SAM" id="SignalP"/>
    </source>
</evidence>
<evidence type="ECO:0000256" key="4">
    <source>
        <dbReference type="ARBA" id="ARBA00023136"/>
    </source>
</evidence>
<dbReference type="Pfam" id="PF14322">
    <property type="entry name" value="SusD-like_3"/>
    <property type="match status" value="1"/>
</dbReference>
<feature type="domain" description="RagB/SusD" evidence="7">
    <location>
        <begin position="403"/>
        <end position="537"/>
    </location>
</feature>
<keyword evidence="3 6" id="KW-0732">Signal</keyword>
<feature type="domain" description="SusD-like N-terminal" evidence="8">
    <location>
        <begin position="66"/>
        <end position="228"/>
    </location>
</feature>
<feature type="chain" id="PRO_5013099572" evidence="6">
    <location>
        <begin position="28"/>
        <end position="537"/>
    </location>
</feature>
<dbReference type="SUPFAM" id="SSF48452">
    <property type="entry name" value="TPR-like"/>
    <property type="match status" value="1"/>
</dbReference>
<dbReference type="InterPro" id="IPR033985">
    <property type="entry name" value="SusD-like_N"/>
</dbReference>
<dbReference type="RefSeq" id="WP_218823189.1">
    <property type="nucleotide sequence ID" value="NZ_FZNS01000007.1"/>
</dbReference>
<gene>
    <name evidence="9" type="ORF">SAMN06269173_107132</name>
</gene>
<evidence type="ECO:0000313" key="9">
    <source>
        <dbReference type="EMBL" id="SNR81371.1"/>
    </source>
</evidence>
<name>A0A238ZEJ6_9BACT</name>
<dbReference type="GO" id="GO:0009279">
    <property type="term" value="C:cell outer membrane"/>
    <property type="evidence" value="ECO:0007669"/>
    <property type="project" value="UniProtKB-SubCell"/>
</dbReference>
<dbReference type="Gene3D" id="1.25.40.390">
    <property type="match status" value="1"/>
</dbReference>
<dbReference type="Pfam" id="PF07980">
    <property type="entry name" value="SusD_RagB"/>
    <property type="match status" value="1"/>
</dbReference>
<feature type="signal peptide" evidence="6">
    <location>
        <begin position="1"/>
        <end position="27"/>
    </location>
</feature>
<dbReference type="EMBL" id="FZNS01000007">
    <property type="protein sequence ID" value="SNR81371.1"/>
    <property type="molecule type" value="Genomic_DNA"/>
</dbReference>
<evidence type="ECO:0000259" key="7">
    <source>
        <dbReference type="Pfam" id="PF07980"/>
    </source>
</evidence>
<organism evidence="9 10">
    <name type="scientific">Hymenobacter mucosus</name>
    <dbReference type="NCBI Taxonomy" id="1411120"/>
    <lineage>
        <taxon>Bacteria</taxon>
        <taxon>Pseudomonadati</taxon>
        <taxon>Bacteroidota</taxon>
        <taxon>Cytophagia</taxon>
        <taxon>Cytophagales</taxon>
        <taxon>Hymenobacteraceae</taxon>
        <taxon>Hymenobacter</taxon>
    </lineage>
</organism>
<reference evidence="10" key="1">
    <citation type="submission" date="2017-06" db="EMBL/GenBank/DDBJ databases">
        <authorList>
            <person name="Varghese N."/>
            <person name="Submissions S."/>
        </authorList>
    </citation>
    <scope>NUCLEOTIDE SEQUENCE [LARGE SCALE GENOMIC DNA]</scope>
    <source>
        <strain evidence="10">DSM 28041</strain>
    </source>
</reference>
<keyword evidence="10" id="KW-1185">Reference proteome</keyword>
<evidence type="ECO:0000313" key="10">
    <source>
        <dbReference type="Proteomes" id="UP000198310"/>
    </source>
</evidence>
<evidence type="ECO:0000256" key="2">
    <source>
        <dbReference type="ARBA" id="ARBA00006275"/>
    </source>
</evidence>
<sequence length="537" mass="60495">MSFFMSTTRPVRSLTLAGALTAVLFTAGCTDLDAPIESEYTPSNFLTTPEQFIAASGPVYSQMRGEVAKAYWNLQELSTDEAVIVARNGNYYDGARYQQLSLHTWNPQNEFVRTTWEWGFSGISTCNRTLALFQNTADGAFKTQFTAELRTMRALYYYLMMDLYGNIPLVPEFGSTEQPTNATRQQVFDYIESELKQALPSLSTDVSAQTYGRPTQGTAQALLAKLYLNAQVYIGQPRYTEAIAACNAIIKGRKYSLATNYMDVFAVENGPQVAEIIFAVPFDANLAQGNMMSRFALHQQMKDKFSLLFTPSNASLTWPEFYALYKEPTDTRNQQWLAGKQYLNDGRTPILISTTKKGLDSRYTGADGNAAISYHLELSDRLTFRDPAKFDVGNDELGKAQGTRNIKYYPDKSSTSRDQGNDLVLLRYADVLLMKAEAILRGGQDPDGTKPESLVNQIRTRAQVPVLTTVTLNTLFEERSREMAWEGWRRNDLIRFGRWESVWGQGMKTNADTYRRIFPIPTTELTLNAQLKQNAGY</sequence>